<organism evidence="1 2">
    <name type="scientific">Aeoliella straminimaris</name>
    <dbReference type="NCBI Taxonomy" id="2954799"/>
    <lineage>
        <taxon>Bacteria</taxon>
        <taxon>Pseudomonadati</taxon>
        <taxon>Planctomycetota</taxon>
        <taxon>Planctomycetia</taxon>
        <taxon>Pirellulales</taxon>
        <taxon>Lacipirellulaceae</taxon>
        <taxon>Aeoliella</taxon>
    </lineage>
</organism>
<dbReference type="RefSeq" id="WP_252855047.1">
    <property type="nucleotide sequence ID" value="NZ_JAMXLR010000079.1"/>
</dbReference>
<evidence type="ECO:0000313" key="2">
    <source>
        <dbReference type="Proteomes" id="UP001155241"/>
    </source>
</evidence>
<sequence length="54" mass="6335">MSTCFVFRVLENDSRWQAHIRISSVLQRIDGEWKIVLEHPLPMQGVERMVPIEG</sequence>
<comment type="caution">
    <text evidence="1">The sequence shown here is derived from an EMBL/GenBank/DDBJ whole genome shotgun (WGS) entry which is preliminary data.</text>
</comment>
<dbReference type="Proteomes" id="UP001155241">
    <property type="component" value="Unassembled WGS sequence"/>
</dbReference>
<dbReference type="AlphaFoldDB" id="A0A9X2JIV2"/>
<protein>
    <recommendedName>
        <fullName evidence="3">SnoaL-like domain-containing protein</fullName>
    </recommendedName>
</protein>
<gene>
    <name evidence="1" type="ORF">NG895_23780</name>
</gene>
<dbReference type="SUPFAM" id="SSF54427">
    <property type="entry name" value="NTF2-like"/>
    <property type="match status" value="1"/>
</dbReference>
<keyword evidence="2" id="KW-1185">Reference proteome</keyword>
<dbReference type="EMBL" id="JAMXLR010000079">
    <property type="protein sequence ID" value="MCO6046932.1"/>
    <property type="molecule type" value="Genomic_DNA"/>
</dbReference>
<name>A0A9X2JIV2_9BACT</name>
<dbReference type="InterPro" id="IPR032710">
    <property type="entry name" value="NTF2-like_dom_sf"/>
</dbReference>
<reference evidence="1" key="1">
    <citation type="submission" date="2022-06" db="EMBL/GenBank/DDBJ databases">
        <title>Aeoliella straminimaris, a novel planctomycete from sediments.</title>
        <authorList>
            <person name="Vitorino I.R."/>
            <person name="Lage O.M."/>
        </authorList>
    </citation>
    <scope>NUCLEOTIDE SEQUENCE</scope>
    <source>
        <strain evidence="1">ICT_H6.2</strain>
    </source>
</reference>
<evidence type="ECO:0008006" key="3">
    <source>
        <dbReference type="Google" id="ProtNLM"/>
    </source>
</evidence>
<accession>A0A9X2JIV2</accession>
<evidence type="ECO:0000313" key="1">
    <source>
        <dbReference type="EMBL" id="MCO6046932.1"/>
    </source>
</evidence>
<proteinExistence type="predicted"/>